<dbReference type="AlphaFoldDB" id="A0A4V2XQ03"/>
<feature type="region of interest" description="Disordered" evidence="1">
    <location>
        <begin position="31"/>
        <end position="53"/>
    </location>
</feature>
<dbReference type="OrthoDB" id="3226781at2"/>
<comment type="caution">
    <text evidence="4">The sequence shown here is derived from an EMBL/GenBank/DDBJ whole genome shotgun (WGS) entry which is preliminary data.</text>
</comment>
<dbReference type="Pfam" id="PF10646">
    <property type="entry name" value="Germane"/>
    <property type="match status" value="1"/>
</dbReference>
<sequence length="593" mass="63045">MRRRLLALLLAGTLLVTGCATVPTKGTIRNSNREGLAADSGGVGVEAKPPREGAQPADIVNGFLEAMSDSRQGFDQARLYMTPQAAAKWKPETRTVVYDQRDGPPEQKGDNYELTARRVATIDDRGEWLPAGPKDNANFLFKMTKVNGQWRVDSVPQGVLLGTNQIDAKLAPRDLYFFARDRETLIPDPVYLAQNNLSAGQAATQLIQELLKGPTKRLGNGAVSIAPPGTAVVVSVPVELGEATVALNEAAGQLVEEDRRKLAAQIVWTLNQISLKVKITVDGAPLLPDTPGVIQFSSVSGNDPAAPSTATTILYGLLGGKVHRVDGLDGASDQAARALNSSQLYAYDAKSFAVNLRGDSGAIVTMEDGKRVVAYAKLAEGGGNGPGDKVRTIAVEGRTLRPSYDNSDNLWILDRADSSAPRLRVRTRDGAVENVPVNFHGDVPQVLRMAPDGVRALLVLESAKTGKNTVQTGTVRPADSGKGLILDQLRDLQVPLTGITDAAWSKKGVLVAGKPAGSPTAQPWLVNTDGSNPQPLPGGSPAFGIENVASNANPETLPVFEDPEGKIHWQGRDLDWVTPNDKLADSLIPTYPG</sequence>
<protein>
    <recommendedName>
        <fullName evidence="3">GerMN domain-containing protein</fullName>
    </recommendedName>
</protein>
<feature type="signal peptide" evidence="2">
    <location>
        <begin position="1"/>
        <end position="20"/>
    </location>
</feature>
<feature type="domain" description="GerMN" evidence="3">
    <location>
        <begin position="203"/>
        <end position="290"/>
    </location>
</feature>
<dbReference type="EMBL" id="SMKA01000148">
    <property type="protein sequence ID" value="TDC24125.1"/>
    <property type="molecule type" value="Genomic_DNA"/>
</dbReference>
<keyword evidence="5" id="KW-1185">Reference proteome</keyword>
<dbReference type="SMART" id="SM00909">
    <property type="entry name" value="Germane"/>
    <property type="match status" value="1"/>
</dbReference>
<dbReference type="RefSeq" id="WP_132411259.1">
    <property type="nucleotide sequence ID" value="NZ_SMKA01000148.1"/>
</dbReference>
<accession>A0A4V2XQ03</accession>
<feature type="chain" id="PRO_5020452786" description="GerMN domain-containing protein" evidence="2">
    <location>
        <begin position="21"/>
        <end position="593"/>
    </location>
</feature>
<name>A0A4V2XQ03_9ACTN</name>
<proteinExistence type="predicted"/>
<organism evidence="4 5">
    <name type="scientific">Kribbella albertanoniae</name>
    <dbReference type="NCBI Taxonomy" id="1266829"/>
    <lineage>
        <taxon>Bacteria</taxon>
        <taxon>Bacillati</taxon>
        <taxon>Actinomycetota</taxon>
        <taxon>Actinomycetes</taxon>
        <taxon>Propionibacteriales</taxon>
        <taxon>Kribbellaceae</taxon>
        <taxon>Kribbella</taxon>
    </lineage>
</organism>
<dbReference type="InterPro" id="IPR018910">
    <property type="entry name" value="LpqB_C"/>
</dbReference>
<reference evidence="4 5" key="1">
    <citation type="submission" date="2019-03" db="EMBL/GenBank/DDBJ databases">
        <title>Draft genome sequences of novel Actinobacteria.</title>
        <authorList>
            <person name="Sahin N."/>
            <person name="Ay H."/>
            <person name="Saygin H."/>
        </authorList>
    </citation>
    <scope>NUCLEOTIDE SEQUENCE [LARGE SCALE GENOMIC DNA]</scope>
    <source>
        <strain evidence="4 5">JCM 30547</strain>
    </source>
</reference>
<dbReference type="InterPro" id="IPR019606">
    <property type="entry name" value="GerMN"/>
</dbReference>
<evidence type="ECO:0000313" key="4">
    <source>
        <dbReference type="EMBL" id="TDC24125.1"/>
    </source>
</evidence>
<evidence type="ECO:0000259" key="3">
    <source>
        <dbReference type="SMART" id="SM00909"/>
    </source>
</evidence>
<evidence type="ECO:0000256" key="1">
    <source>
        <dbReference type="SAM" id="MobiDB-lite"/>
    </source>
</evidence>
<evidence type="ECO:0000256" key="2">
    <source>
        <dbReference type="SAM" id="SignalP"/>
    </source>
</evidence>
<dbReference type="PROSITE" id="PS51257">
    <property type="entry name" value="PROKAR_LIPOPROTEIN"/>
    <property type="match status" value="1"/>
</dbReference>
<evidence type="ECO:0000313" key="5">
    <source>
        <dbReference type="Proteomes" id="UP000295075"/>
    </source>
</evidence>
<keyword evidence="2" id="KW-0732">Signal</keyword>
<gene>
    <name evidence="4" type="ORF">E1261_26920</name>
</gene>
<dbReference type="Pfam" id="PF25976">
    <property type="entry name" value="LpqB_N"/>
    <property type="match status" value="1"/>
</dbReference>
<dbReference type="Proteomes" id="UP000295075">
    <property type="component" value="Unassembled WGS sequence"/>
</dbReference>
<dbReference type="Pfam" id="PF10647">
    <property type="entry name" value="Gmad1"/>
    <property type="match status" value="1"/>
</dbReference>
<dbReference type="InterPro" id="IPR059026">
    <property type="entry name" value="LpqB_N"/>
</dbReference>